<organism evidence="1 2">
    <name type="scientific">Panagrolaimus sp. ES5</name>
    <dbReference type="NCBI Taxonomy" id="591445"/>
    <lineage>
        <taxon>Eukaryota</taxon>
        <taxon>Metazoa</taxon>
        <taxon>Ecdysozoa</taxon>
        <taxon>Nematoda</taxon>
        <taxon>Chromadorea</taxon>
        <taxon>Rhabditida</taxon>
        <taxon>Tylenchina</taxon>
        <taxon>Panagrolaimomorpha</taxon>
        <taxon>Panagrolaimoidea</taxon>
        <taxon>Panagrolaimidae</taxon>
        <taxon>Panagrolaimus</taxon>
    </lineage>
</organism>
<name>A0AC34F4G6_9BILA</name>
<evidence type="ECO:0000313" key="2">
    <source>
        <dbReference type="WBParaSite" id="ES5_v2.g11801.t1"/>
    </source>
</evidence>
<accession>A0AC34F4G6</accession>
<evidence type="ECO:0000313" key="1">
    <source>
        <dbReference type="Proteomes" id="UP000887579"/>
    </source>
</evidence>
<reference evidence="2" key="1">
    <citation type="submission" date="2022-11" db="UniProtKB">
        <authorList>
            <consortium name="WormBaseParasite"/>
        </authorList>
    </citation>
    <scope>IDENTIFICATION</scope>
</reference>
<sequence>MEDDETFYSKKVAPPFPQEFSLPNPIIKYITENPTMPIAYYKLINCCKFFYYKNHIIVAHFVQNHDYNWEVWALGAGWSGFDAPRIDLENFPCKLWIQNRVRCYEETEVKEIIPKIYRCDAYSLHLEEQEISFKDFLFLSMSVKNLEFRYVQIRYADGTPVMLETILENLKNLKTFK</sequence>
<dbReference type="WBParaSite" id="ES5_v2.g11801.t1">
    <property type="protein sequence ID" value="ES5_v2.g11801.t1"/>
    <property type="gene ID" value="ES5_v2.g11801"/>
</dbReference>
<proteinExistence type="predicted"/>
<protein>
    <submittedName>
        <fullName evidence="2">Uncharacterized protein</fullName>
    </submittedName>
</protein>
<dbReference type="Proteomes" id="UP000887579">
    <property type="component" value="Unplaced"/>
</dbReference>